<comment type="subcellular location">
    <subcellularLocation>
        <location evidence="1">Cell outer membrane</location>
    </subcellularLocation>
</comment>
<dbReference type="Pfam" id="PF00691">
    <property type="entry name" value="OmpA"/>
    <property type="match status" value="1"/>
</dbReference>
<evidence type="ECO:0000256" key="6">
    <source>
        <dbReference type="SAM" id="SignalP"/>
    </source>
</evidence>
<dbReference type="PANTHER" id="PTHR30329:SF21">
    <property type="entry name" value="LIPOPROTEIN YIAD-RELATED"/>
    <property type="match status" value="1"/>
</dbReference>
<evidence type="ECO:0000256" key="2">
    <source>
        <dbReference type="ARBA" id="ARBA00023136"/>
    </source>
</evidence>
<evidence type="ECO:0000256" key="4">
    <source>
        <dbReference type="PROSITE-ProRule" id="PRU00473"/>
    </source>
</evidence>
<dbReference type="AlphaFoldDB" id="A0A9X3CJG3"/>
<protein>
    <submittedName>
        <fullName evidence="8">OmpA family protein</fullName>
    </submittedName>
</protein>
<keyword evidence="9" id="KW-1185">Reference proteome</keyword>
<proteinExistence type="predicted"/>
<feature type="region of interest" description="Disordered" evidence="5">
    <location>
        <begin position="186"/>
        <end position="223"/>
    </location>
</feature>
<dbReference type="InterPro" id="IPR006664">
    <property type="entry name" value="OMP_bac"/>
</dbReference>
<dbReference type="RefSeq" id="WP_265672930.1">
    <property type="nucleotide sequence ID" value="NZ_JAKRRY010000001.1"/>
</dbReference>
<dbReference type="EMBL" id="JAKRRY010000001">
    <property type="protein sequence ID" value="MCW8344507.1"/>
    <property type="molecule type" value="Genomic_DNA"/>
</dbReference>
<evidence type="ECO:0000259" key="7">
    <source>
        <dbReference type="PROSITE" id="PS51123"/>
    </source>
</evidence>
<evidence type="ECO:0000256" key="1">
    <source>
        <dbReference type="ARBA" id="ARBA00004442"/>
    </source>
</evidence>
<dbReference type="PRINTS" id="PR01021">
    <property type="entry name" value="OMPADOMAIN"/>
</dbReference>
<feature type="compositionally biased region" description="Basic and acidic residues" evidence="5">
    <location>
        <begin position="197"/>
        <end position="209"/>
    </location>
</feature>
<feature type="chain" id="PRO_5040833581" evidence="6">
    <location>
        <begin position="21"/>
        <end position="223"/>
    </location>
</feature>
<keyword evidence="3" id="KW-0998">Cell outer membrane</keyword>
<gene>
    <name evidence="8" type="ORF">MD535_00505</name>
</gene>
<dbReference type="GO" id="GO:0009279">
    <property type="term" value="C:cell outer membrane"/>
    <property type="evidence" value="ECO:0007669"/>
    <property type="project" value="UniProtKB-SubCell"/>
</dbReference>
<dbReference type="PANTHER" id="PTHR30329">
    <property type="entry name" value="STATOR ELEMENT OF FLAGELLAR MOTOR COMPLEX"/>
    <property type="match status" value="1"/>
</dbReference>
<dbReference type="SUPFAM" id="SSF103088">
    <property type="entry name" value="OmpA-like"/>
    <property type="match status" value="1"/>
</dbReference>
<feature type="signal peptide" evidence="6">
    <location>
        <begin position="1"/>
        <end position="20"/>
    </location>
</feature>
<reference evidence="8" key="1">
    <citation type="submission" date="2022-02" db="EMBL/GenBank/DDBJ databases">
        <title>Vibrio sp. nov, a new bacterium isolated from seawater.</title>
        <authorList>
            <person name="Yuan Y."/>
        </authorList>
    </citation>
    <scope>NUCLEOTIDE SEQUENCE</scope>
    <source>
        <strain evidence="8">ZSDZ65</strain>
    </source>
</reference>
<name>A0A9X3CJG3_9VIBR</name>
<evidence type="ECO:0000313" key="9">
    <source>
        <dbReference type="Proteomes" id="UP001155587"/>
    </source>
</evidence>
<sequence length="223" mass="24488">MSKLHALIATSVFVSSFAVAEDPSSFISEYCGTKHYEYSHKITIGEVTGIGSHRNGFLQVTETSNDDELKMLLLKRSSLLTDKSDCLTYISNLGIASFGEATDKGYLVARVHFAFDKYNLTPLAKDVLSGVARQLAENNYQVTVEGHTDWIGSKSYNQALGLNRAQSTASELYGYGIEKQNTTLKSFGESEPIASNKSKDGRSQNRRSDVYIPVEESVSSDSN</sequence>
<dbReference type="CDD" id="cd07185">
    <property type="entry name" value="OmpA_C-like"/>
    <property type="match status" value="1"/>
</dbReference>
<keyword evidence="2 4" id="KW-0472">Membrane</keyword>
<dbReference type="Proteomes" id="UP001155587">
    <property type="component" value="Unassembled WGS sequence"/>
</dbReference>
<comment type="caution">
    <text evidence="8">The sequence shown here is derived from an EMBL/GenBank/DDBJ whole genome shotgun (WGS) entry which is preliminary data.</text>
</comment>
<feature type="domain" description="OmpA-like" evidence="7">
    <location>
        <begin position="100"/>
        <end position="216"/>
    </location>
</feature>
<accession>A0A9X3CJG3</accession>
<dbReference type="InterPro" id="IPR036737">
    <property type="entry name" value="OmpA-like_sf"/>
</dbReference>
<evidence type="ECO:0000256" key="5">
    <source>
        <dbReference type="SAM" id="MobiDB-lite"/>
    </source>
</evidence>
<evidence type="ECO:0000313" key="8">
    <source>
        <dbReference type="EMBL" id="MCW8344507.1"/>
    </source>
</evidence>
<dbReference type="PROSITE" id="PS51123">
    <property type="entry name" value="OMPA_2"/>
    <property type="match status" value="1"/>
</dbReference>
<dbReference type="InterPro" id="IPR006665">
    <property type="entry name" value="OmpA-like"/>
</dbReference>
<dbReference type="InterPro" id="IPR050330">
    <property type="entry name" value="Bact_OuterMem_StrucFunc"/>
</dbReference>
<evidence type="ECO:0000256" key="3">
    <source>
        <dbReference type="ARBA" id="ARBA00023237"/>
    </source>
</evidence>
<dbReference type="Gene3D" id="3.30.1330.60">
    <property type="entry name" value="OmpA-like domain"/>
    <property type="match status" value="1"/>
</dbReference>
<organism evidence="8 9">
    <name type="scientific">Vibrio qingdaonensis</name>
    <dbReference type="NCBI Taxonomy" id="2829491"/>
    <lineage>
        <taxon>Bacteria</taxon>
        <taxon>Pseudomonadati</taxon>
        <taxon>Pseudomonadota</taxon>
        <taxon>Gammaproteobacteria</taxon>
        <taxon>Vibrionales</taxon>
        <taxon>Vibrionaceae</taxon>
        <taxon>Vibrio</taxon>
    </lineage>
</organism>
<keyword evidence="6" id="KW-0732">Signal</keyword>